<dbReference type="Proteomes" id="UP000688947">
    <property type="component" value="Unassembled WGS sequence"/>
</dbReference>
<comment type="caution">
    <text evidence="2">The sequence shown here is derived from an EMBL/GenBank/DDBJ whole genome shotgun (WGS) entry which is preliminary data.</text>
</comment>
<organism evidence="2 3">
    <name type="scientific">Phytophthora cactorum</name>
    <dbReference type="NCBI Taxonomy" id="29920"/>
    <lineage>
        <taxon>Eukaryota</taxon>
        <taxon>Sar</taxon>
        <taxon>Stramenopiles</taxon>
        <taxon>Oomycota</taxon>
        <taxon>Peronosporomycetes</taxon>
        <taxon>Peronosporales</taxon>
        <taxon>Peronosporaceae</taxon>
        <taxon>Phytophthora</taxon>
    </lineage>
</organism>
<evidence type="ECO:0000313" key="2">
    <source>
        <dbReference type="EMBL" id="KAG6949545.1"/>
    </source>
</evidence>
<accession>A0A8T1TW36</accession>
<reference evidence="2" key="1">
    <citation type="submission" date="2021-01" db="EMBL/GenBank/DDBJ databases">
        <title>Phytophthora aleatoria, a newly-described species from Pinus radiata is distinct from Phytophthora cactorum isolates based on comparative genomics.</title>
        <authorList>
            <person name="Mcdougal R."/>
            <person name="Panda P."/>
            <person name="Williams N."/>
            <person name="Studholme D.J."/>
        </authorList>
    </citation>
    <scope>NUCLEOTIDE SEQUENCE</scope>
    <source>
        <strain evidence="2">NZFS 3830</strain>
    </source>
</reference>
<name>A0A8T1TW36_9STRA</name>
<dbReference type="OrthoDB" id="118195at2759"/>
<feature type="signal peptide" evidence="1">
    <location>
        <begin position="1"/>
        <end position="24"/>
    </location>
</feature>
<gene>
    <name evidence="2" type="ORF">JG687_00014796</name>
</gene>
<evidence type="ECO:0000256" key="1">
    <source>
        <dbReference type="SAM" id="SignalP"/>
    </source>
</evidence>
<evidence type="ECO:0008006" key="4">
    <source>
        <dbReference type="Google" id="ProtNLM"/>
    </source>
</evidence>
<dbReference type="AlphaFoldDB" id="A0A8T1TW36"/>
<dbReference type="EMBL" id="JAENGZ010001237">
    <property type="protein sequence ID" value="KAG6949545.1"/>
    <property type="molecule type" value="Genomic_DNA"/>
</dbReference>
<sequence>MVSITASFAFFATAFGIAYGYTEAAAFSEGEYYHPPTLPDLAAVMGDLSPPLFDLNDLSKHHDQVEHDASLAHIDS</sequence>
<protein>
    <recommendedName>
        <fullName evidence="4">Chloroperoxidase</fullName>
    </recommendedName>
</protein>
<feature type="chain" id="PRO_5035784160" description="Chloroperoxidase" evidence="1">
    <location>
        <begin position="25"/>
        <end position="76"/>
    </location>
</feature>
<proteinExistence type="predicted"/>
<keyword evidence="1" id="KW-0732">Signal</keyword>
<evidence type="ECO:0000313" key="3">
    <source>
        <dbReference type="Proteomes" id="UP000688947"/>
    </source>
</evidence>